<gene>
    <name evidence="1" type="ORF">EHYA_03666</name>
</gene>
<keyword evidence="2" id="KW-1185">Reference proteome</keyword>
<dbReference type="EMBL" id="BIFH01000019">
    <property type="protein sequence ID" value="GCD95982.1"/>
    <property type="molecule type" value="Genomic_DNA"/>
</dbReference>
<proteinExistence type="predicted"/>
<evidence type="ECO:0000313" key="2">
    <source>
        <dbReference type="Proteomes" id="UP000286931"/>
    </source>
</evidence>
<sequence length="68" mass="7104">MRTTSDSSPVDEVVDAWRAGAVAPRGMRNPAGSLYIGGPATERGLTEIDVAAQTCGTVCSISRTRMCC</sequence>
<evidence type="ECO:0000313" key="1">
    <source>
        <dbReference type="EMBL" id="GCD95982.1"/>
    </source>
</evidence>
<name>A0A401YMZ2_9ACTN</name>
<dbReference type="Proteomes" id="UP000286931">
    <property type="component" value="Unassembled WGS sequence"/>
</dbReference>
<dbReference type="AlphaFoldDB" id="A0A401YMZ2"/>
<accession>A0A401YMZ2</accession>
<dbReference type="Pfam" id="PF19740">
    <property type="entry name" value="DUF6229"/>
    <property type="match status" value="1"/>
</dbReference>
<dbReference type="InterPro" id="IPR046197">
    <property type="entry name" value="DUF6229"/>
</dbReference>
<reference evidence="1 2" key="1">
    <citation type="submission" date="2018-12" db="EMBL/GenBank/DDBJ databases">
        <title>Draft genome sequence of Embleya hyalina NBRC 13850T.</title>
        <authorList>
            <person name="Komaki H."/>
            <person name="Hosoyama A."/>
            <person name="Kimura A."/>
            <person name="Ichikawa N."/>
            <person name="Tamura T."/>
        </authorList>
    </citation>
    <scope>NUCLEOTIDE SEQUENCE [LARGE SCALE GENOMIC DNA]</scope>
    <source>
        <strain evidence="1 2">NBRC 13850</strain>
    </source>
</reference>
<protein>
    <submittedName>
        <fullName evidence="1">Uncharacterized protein</fullName>
    </submittedName>
</protein>
<organism evidence="1 2">
    <name type="scientific">Embleya hyalina</name>
    <dbReference type="NCBI Taxonomy" id="516124"/>
    <lineage>
        <taxon>Bacteria</taxon>
        <taxon>Bacillati</taxon>
        <taxon>Actinomycetota</taxon>
        <taxon>Actinomycetes</taxon>
        <taxon>Kitasatosporales</taxon>
        <taxon>Streptomycetaceae</taxon>
        <taxon>Embleya</taxon>
    </lineage>
</organism>
<comment type="caution">
    <text evidence="1">The sequence shown here is derived from an EMBL/GenBank/DDBJ whole genome shotgun (WGS) entry which is preliminary data.</text>
</comment>